<comment type="caution">
    <text evidence="3">The sequence shown here is derived from an EMBL/GenBank/DDBJ whole genome shotgun (WGS) entry which is preliminary data.</text>
</comment>
<keyword evidence="4" id="KW-1185">Reference proteome</keyword>
<evidence type="ECO:0000259" key="2">
    <source>
        <dbReference type="Pfam" id="PF01764"/>
    </source>
</evidence>
<dbReference type="Gene3D" id="3.40.50.1820">
    <property type="entry name" value="alpha/beta hydrolase"/>
    <property type="match status" value="1"/>
</dbReference>
<keyword evidence="1" id="KW-0472">Membrane</keyword>
<sequence length="395" mass="45463">MAANYLISYPERCCLWKLFLSLILMHNGLTHQGIECSESVTLQLSNWKIRLSLILMKIVKSVALPMAALGVLIEFLLNLFLHNGGLLQTLSKLLNGSIVIAKRDSEKFVSLIGIIEGRSDLYNNDHDDQHDDLNMIGSISMDPGDRFFADISVMASTLVYENKLVIRKRVNQVWKMHFVGFCSFWNDHLQKKSTQAFVFCDKEVDAKLIVIAFRGTEPFQADDYITDLDFSWYEYSPTMGKVHFGFIEALGMENRSNHNKTSYNLRKQDPDKPLAYYVLRKILKNLLQVNRSAKFIVTGHSLGGALAVLFSAMLFAQEEETLLEKLLAIYTFGQPRVGDEVFANFMNRRVNQPVHRYYRLVYSNDIVTRVPFNDAIFMFKHIGPCLYYNFFYCET</sequence>
<evidence type="ECO:0000256" key="1">
    <source>
        <dbReference type="SAM" id="Phobius"/>
    </source>
</evidence>
<organism evidence="3 4">
    <name type="scientific">Taxus chinensis</name>
    <name type="common">Chinese yew</name>
    <name type="synonym">Taxus wallichiana var. chinensis</name>
    <dbReference type="NCBI Taxonomy" id="29808"/>
    <lineage>
        <taxon>Eukaryota</taxon>
        <taxon>Viridiplantae</taxon>
        <taxon>Streptophyta</taxon>
        <taxon>Embryophyta</taxon>
        <taxon>Tracheophyta</taxon>
        <taxon>Spermatophyta</taxon>
        <taxon>Pinopsida</taxon>
        <taxon>Pinidae</taxon>
        <taxon>Conifers II</taxon>
        <taxon>Cupressales</taxon>
        <taxon>Taxaceae</taxon>
        <taxon>Taxus</taxon>
    </lineage>
</organism>
<dbReference type="AlphaFoldDB" id="A0AA38CGV3"/>
<dbReference type="InterPro" id="IPR002921">
    <property type="entry name" value="Fungal_lipase-type"/>
</dbReference>
<gene>
    <name evidence="3" type="ORF">KI387_011600</name>
</gene>
<keyword evidence="1" id="KW-1133">Transmembrane helix</keyword>
<feature type="transmembrane region" description="Helical" evidence="1">
    <location>
        <begin position="58"/>
        <end position="81"/>
    </location>
</feature>
<dbReference type="GO" id="GO:0004806">
    <property type="term" value="F:triacylglycerol lipase activity"/>
    <property type="evidence" value="ECO:0007669"/>
    <property type="project" value="InterPro"/>
</dbReference>
<accession>A0AA38CGV3</accession>
<dbReference type="InterPro" id="IPR029058">
    <property type="entry name" value="AB_hydrolase_fold"/>
</dbReference>
<dbReference type="CDD" id="cd00519">
    <property type="entry name" value="Lipase_3"/>
    <property type="match status" value="1"/>
</dbReference>
<keyword evidence="1" id="KW-0812">Transmembrane</keyword>
<dbReference type="EMBL" id="JAHRHJ020000009">
    <property type="protein sequence ID" value="KAH9300017.1"/>
    <property type="molecule type" value="Genomic_DNA"/>
</dbReference>
<dbReference type="Pfam" id="PF01764">
    <property type="entry name" value="Lipase_3"/>
    <property type="match status" value="1"/>
</dbReference>
<feature type="domain" description="Fungal lipase-type" evidence="2">
    <location>
        <begin position="210"/>
        <end position="373"/>
    </location>
</feature>
<dbReference type="InterPro" id="IPR044819">
    <property type="entry name" value="OBL-like"/>
</dbReference>
<reference evidence="3 4" key="1">
    <citation type="journal article" date="2021" name="Nat. Plants">
        <title>The Taxus genome provides insights into paclitaxel biosynthesis.</title>
        <authorList>
            <person name="Xiong X."/>
            <person name="Gou J."/>
            <person name="Liao Q."/>
            <person name="Li Y."/>
            <person name="Zhou Q."/>
            <person name="Bi G."/>
            <person name="Li C."/>
            <person name="Du R."/>
            <person name="Wang X."/>
            <person name="Sun T."/>
            <person name="Guo L."/>
            <person name="Liang H."/>
            <person name="Lu P."/>
            <person name="Wu Y."/>
            <person name="Zhang Z."/>
            <person name="Ro D.K."/>
            <person name="Shang Y."/>
            <person name="Huang S."/>
            <person name="Yan J."/>
        </authorList>
    </citation>
    <scope>NUCLEOTIDE SEQUENCE [LARGE SCALE GENOMIC DNA]</scope>
    <source>
        <strain evidence="3">Ta-2019</strain>
    </source>
</reference>
<proteinExistence type="predicted"/>
<dbReference type="PANTHER" id="PTHR46086:SF3">
    <property type="entry name" value="TRIACYLGLYCEROL LIPASE OBL1"/>
    <property type="match status" value="1"/>
</dbReference>
<dbReference type="PANTHER" id="PTHR46086">
    <property type="entry name" value="ALPHA/BETA-HYDROLASES SUPERFAMILY PROTEIN"/>
    <property type="match status" value="1"/>
</dbReference>
<evidence type="ECO:0000313" key="3">
    <source>
        <dbReference type="EMBL" id="KAH9300017.1"/>
    </source>
</evidence>
<evidence type="ECO:0000313" key="4">
    <source>
        <dbReference type="Proteomes" id="UP000824469"/>
    </source>
</evidence>
<dbReference type="GO" id="GO:0006629">
    <property type="term" value="P:lipid metabolic process"/>
    <property type="evidence" value="ECO:0007669"/>
    <property type="project" value="InterPro"/>
</dbReference>
<dbReference type="SUPFAM" id="SSF53474">
    <property type="entry name" value="alpha/beta-Hydrolases"/>
    <property type="match status" value="1"/>
</dbReference>
<feature type="non-terminal residue" evidence="3">
    <location>
        <position position="1"/>
    </location>
</feature>
<name>A0AA38CGV3_TAXCH</name>
<dbReference type="OMA" id="GIECSES"/>
<protein>
    <recommendedName>
        <fullName evidence="2">Fungal lipase-type domain-containing protein</fullName>
    </recommendedName>
</protein>
<dbReference type="Proteomes" id="UP000824469">
    <property type="component" value="Unassembled WGS sequence"/>
</dbReference>